<evidence type="ECO:0000256" key="2">
    <source>
        <dbReference type="PROSITE-ProRule" id="PRU01091"/>
    </source>
</evidence>
<name>A0A6B3NQD2_9CYAN</name>
<feature type="domain" description="OmpR/PhoB-type" evidence="3">
    <location>
        <begin position="1"/>
        <end position="34"/>
    </location>
</feature>
<dbReference type="PROSITE" id="PS51755">
    <property type="entry name" value="OMPR_PHOB"/>
    <property type="match status" value="1"/>
</dbReference>
<dbReference type="GO" id="GO:0003677">
    <property type="term" value="F:DNA binding"/>
    <property type="evidence" value="ECO:0007669"/>
    <property type="project" value="UniProtKB-UniRule"/>
</dbReference>
<gene>
    <name evidence="4" type="ORF">F6J89_28440</name>
</gene>
<dbReference type="InterPro" id="IPR036388">
    <property type="entry name" value="WH-like_DNA-bd_sf"/>
</dbReference>
<comment type="caution">
    <text evidence="4">The sequence shown here is derived from an EMBL/GenBank/DDBJ whole genome shotgun (WGS) entry which is preliminary data.</text>
</comment>
<dbReference type="AlphaFoldDB" id="A0A6B3NQD2"/>
<dbReference type="InterPro" id="IPR001867">
    <property type="entry name" value="OmpR/PhoB-type_DNA-bd"/>
</dbReference>
<protein>
    <submittedName>
        <fullName evidence="4">Winged helix-turn-helix domain-containing protein</fullName>
    </submittedName>
</protein>
<dbReference type="SUPFAM" id="SSF46894">
    <property type="entry name" value="C-terminal effector domain of the bipartite response regulators"/>
    <property type="match status" value="1"/>
</dbReference>
<dbReference type="GO" id="GO:0006355">
    <property type="term" value="P:regulation of DNA-templated transcription"/>
    <property type="evidence" value="ECO:0007669"/>
    <property type="project" value="InterPro"/>
</dbReference>
<evidence type="ECO:0000256" key="1">
    <source>
        <dbReference type="ARBA" id="ARBA00023125"/>
    </source>
</evidence>
<feature type="DNA-binding region" description="OmpR/PhoB-type" evidence="2">
    <location>
        <begin position="1"/>
        <end position="34"/>
    </location>
</feature>
<evidence type="ECO:0000259" key="3">
    <source>
        <dbReference type="PROSITE" id="PS51755"/>
    </source>
</evidence>
<dbReference type="GO" id="GO:0000160">
    <property type="term" value="P:phosphorelay signal transduction system"/>
    <property type="evidence" value="ECO:0007669"/>
    <property type="project" value="InterPro"/>
</dbReference>
<evidence type="ECO:0000313" key="4">
    <source>
        <dbReference type="EMBL" id="NER31438.1"/>
    </source>
</evidence>
<organism evidence="4">
    <name type="scientific">Symploca sp. SIO1C4</name>
    <dbReference type="NCBI Taxonomy" id="2607765"/>
    <lineage>
        <taxon>Bacteria</taxon>
        <taxon>Bacillati</taxon>
        <taxon>Cyanobacteriota</taxon>
        <taxon>Cyanophyceae</taxon>
        <taxon>Coleofasciculales</taxon>
        <taxon>Coleofasciculaceae</taxon>
        <taxon>Symploca</taxon>
    </lineage>
</organism>
<dbReference type="InterPro" id="IPR016032">
    <property type="entry name" value="Sig_transdc_resp-reg_C-effctor"/>
</dbReference>
<dbReference type="EMBL" id="JAAHFQ010000818">
    <property type="protein sequence ID" value="NER31438.1"/>
    <property type="molecule type" value="Genomic_DNA"/>
</dbReference>
<proteinExistence type="predicted"/>
<accession>A0A6B3NQD2</accession>
<dbReference type="Gene3D" id="1.10.10.10">
    <property type="entry name" value="Winged helix-like DNA-binding domain superfamily/Winged helix DNA-binding domain"/>
    <property type="match status" value="1"/>
</dbReference>
<sequence>MRNGEQVLTRSVILEHIWPVDNRPSEHTIKAHIN</sequence>
<feature type="non-terminal residue" evidence="4">
    <location>
        <position position="34"/>
    </location>
</feature>
<reference evidence="4" key="1">
    <citation type="submission" date="2019-11" db="EMBL/GenBank/DDBJ databases">
        <title>Genomic insights into an expanded diversity of filamentous marine cyanobacteria reveals the extraordinary biosynthetic potential of Moorea and Okeania.</title>
        <authorList>
            <person name="Ferreira Leao T."/>
            <person name="Wang M."/>
            <person name="Moss N."/>
            <person name="Da Silva R."/>
            <person name="Sanders J."/>
            <person name="Nurk S."/>
            <person name="Gurevich A."/>
            <person name="Humphrey G."/>
            <person name="Reher R."/>
            <person name="Zhu Q."/>
            <person name="Belda-Ferre P."/>
            <person name="Glukhov E."/>
            <person name="Rex R."/>
            <person name="Dorrestein P.C."/>
            <person name="Knight R."/>
            <person name="Pevzner P."/>
            <person name="Gerwick W.H."/>
            <person name="Gerwick L."/>
        </authorList>
    </citation>
    <scope>NUCLEOTIDE SEQUENCE</scope>
    <source>
        <strain evidence="4">SIO1C4</strain>
    </source>
</reference>
<keyword evidence="1 2" id="KW-0238">DNA-binding</keyword>